<evidence type="ECO:0000256" key="10">
    <source>
        <dbReference type="SAM" id="Phobius"/>
    </source>
</evidence>
<evidence type="ECO:0000256" key="6">
    <source>
        <dbReference type="ARBA" id="ARBA00022989"/>
    </source>
</evidence>
<feature type="transmembrane region" description="Helical" evidence="10">
    <location>
        <begin position="147"/>
        <end position="167"/>
    </location>
</feature>
<feature type="transmembrane region" description="Helical" evidence="10">
    <location>
        <begin position="179"/>
        <end position="203"/>
    </location>
</feature>
<dbReference type="PANTHER" id="PTHR48007:SF13">
    <property type="entry name" value="PROTEIN STRUBBELIG-RECEPTOR FAMILY 4"/>
    <property type="match status" value="1"/>
</dbReference>
<dbReference type="Pfam" id="PF08263">
    <property type="entry name" value="LRRNT_2"/>
    <property type="match status" value="1"/>
</dbReference>
<dbReference type="PROSITE" id="PS50011">
    <property type="entry name" value="PROTEIN_KINASE_DOM"/>
    <property type="match status" value="1"/>
</dbReference>
<dbReference type="InterPro" id="IPR001611">
    <property type="entry name" value="Leu-rich_rpt"/>
</dbReference>
<dbReference type="Gene3D" id="3.80.10.10">
    <property type="entry name" value="Ribonuclease Inhibitor"/>
    <property type="match status" value="2"/>
</dbReference>
<organism evidence="12 13">
    <name type="scientific">Sphenostylis stenocarpa</name>
    <dbReference type="NCBI Taxonomy" id="92480"/>
    <lineage>
        <taxon>Eukaryota</taxon>
        <taxon>Viridiplantae</taxon>
        <taxon>Streptophyta</taxon>
        <taxon>Embryophyta</taxon>
        <taxon>Tracheophyta</taxon>
        <taxon>Spermatophyta</taxon>
        <taxon>Magnoliopsida</taxon>
        <taxon>eudicotyledons</taxon>
        <taxon>Gunneridae</taxon>
        <taxon>Pentapetalae</taxon>
        <taxon>rosids</taxon>
        <taxon>fabids</taxon>
        <taxon>Fabales</taxon>
        <taxon>Fabaceae</taxon>
        <taxon>Papilionoideae</taxon>
        <taxon>50 kb inversion clade</taxon>
        <taxon>NPAAA clade</taxon>
        <taxon>indigoferoid/millettioid clade</taxon>
        <taxon>Phaseoleae</taxon>
        <taxon>Sphenostylis</taxon>
    </lineage>
</organism>
<dbReference type="InterPro" id="IPR032675">
    <property type="entry name" value="LRR_dom_sf"/>
</dbReference>
<evidence type="ECO:0000256" key="8">
    <source>
        <dbReference type="ARBA" id="ARBA00023170"/>
    </source>
</evidence>
<feature type="compositionally biased region" description="Polar residues" evidence="9">
    <location>
        <begin position="490"/>
        <end position="502"/>
    </location>
</feature>
<feature type="transmembrane region" description="Helical" evidence="10">
    <location>
        <begin position="446"/>
        <end position="469"/>
    </location>
</feature>
<dbReference type="Gene3D" id="3.30.200.20">
    <property type="entry name" value="Phosphorylase Kinase, domain 1"/>
    <property type="match status" value="1"/>
</dbReference>
<dbReference type="InterPro" id="IPR013210">
    <property type="entry name" value="LRR_N_plant-typ"/>
</dbReference>
<feature type="region of interest" description="Disordered" evidence="9">
    <location>
        <begin position="415"/>
        <end position="441"/>
    </location>
</feature>
<sequence length="864" mass="95894">MKHEEEFRKTDGANKVDEYLYGSFIDCLTELCHASVDDIKIAGSNACEITMFHQEDAGLNMEMAKLAFRKGIWSYICKMDNALRRYSVVNYHLSNSVTTSVNLMQKVPACLDPITSNISPGHPTVFHDQFTDESQKRVILRRPSRKFLANSLLLLGGATAICLSRSHSSLGVKVAMAYILTKLIACVDSELSFFVWGLVVVGMKMHHNLILARLWLALLAVSTTSVHCKTSSEDVSALNAMYSSLNSPSKLSGWKSSGGDPCGDSWEGIKCSGSSVSEINLSDMGLTGSMGYQLSSLSSYSDLSNNNLKGDIPYQLPPNARHMQPAFDWRRMFVNNNSVIWSCRDLSKNSFTGSIPYSFSQMGDLNYLNLAHNQLKNQLGEIFDKLSKLKQLNVENNKFTGWIPDELKNIKKLQTGGNSWSRGEAPPPPPGTPPINDSKKKKDKQVIGGVAIAAIVFGILAVIIIVLAVCKRRSSTSSSHFIDEERRSQNKSLTPHASQELSKVSDSDVNKEFKGFNSLRSTSIDVKALQKSPSISVRSSVSDCVQSFNNNEFANRLNSRSTSFRATTFSLEELHSATANFASGRLLGEGSIGCVYRAKYADGKVLAVKKINPSLFHGNPTEEFSQIVSNLSQIRHPNIVELVGYCSEQEHMLIYDYFRNGSLHGFLHLSDDFSKPLTWNTRVRIALGTARAIEYLHEICSPPILHKNIKSSNIFLDTDLNPRLSDYGLASFHQRTSQNLGVGYNAPECTKPSAFTQKSDVYSFGVVMLELLTGRMPLDSSRPKAEQCLVRWATPLLHDINAVEKMVDPALRGLYPPKSLFRFADVIALSVQSEPEFRPPVSELVQALVRLVQRPSMTMREDFE</sequence>
<reference evidence="12" key="1">
    <citation type="submission" date="2023-10" db="EMBL/GenBank/DDBJ databases">
        <authorList>
            <person name="Domelevo Entfellner J.-B."/>
        </authorList>
    </citation>
    <scope>NUCLEOTIDE SEQUENCE</scope>
</reference>
<evidence type="ECO:0000256" key="5">
    <source>
        <dbReference type="ARBA" id="ARBA00022737"/>
    </source>
</evidence>
<dbReference type="Pfam" id="PF00560">
    <property type="entry name" value="LRR_1"/>
    <property type="match status" value="1"/>
</dbReference>
<evidence type="ECO:0000256" key="4">
    <source>
        <dbReference type="ARBA" id="ARBA00022729"/>
    </source>
</evidence>
<dbReference type="FunFam" id="3.30.200.20:FF:000125">
    <property type="entry name" value="Protein STRUBBELIG-RECEPTOR FAMILY 8"/>
    <property type="match status" value="1"/>
</dbReference>
<evidence type="ECO:0000313" key="13">
    <source>
        <dbReference type="Proteomes" id="UP001189624"/>
    </source>
</evidence>
<protein>
    <recommendedName>
        <fullName evidence="11">Protein kinase domain-containing protein</fullName>
    </recommendedName>
</protein>
<dbReference type="InterPro" id="IPR046959">
    <property type="entry name" value="PRK1-6/SRF4-like"/>
</dbReference>
<keyword evidence="7 10" id="KW-0472">Membrane</keyword>
<feature type="domain" description="Protein kinase" evidence="11">
    <location>
        <begin position="581"/>
        <end position="857"/>
    </location>
</feature>
<keyword evidence="13" id="KW-1185">Reference proteome</keyword>
<dbReference type="GO" id="GO:0004672">
    <property type="term" value="F:protein kinase activity"/>
    <property type="evidence" value="ECO:0007669"/>
    <property type="project" value="InterPro"/>
</dbReference>
<dbReference type="FunFam" id="3.80.10.10:FF:000062">
    <property type="entry name" value="protein STRUBBELIG-RECEPTOR FAMILY 3"/>
    <property type="match status" value="1"/>
</dbReference>
<evidence type="ECO:0000313" key="12">
    <source>
        <dbReference type="EMBL" id="CAJ1951500.1"/>
    </source>
</evidence>
<dbReference type="SUPFAM" id="SSF56112">
    <property type="entry name" value="Protein kinase-like (PK-like)"/>
    <property type="match status" value="1"/>
</dbReference>
<dbReference type="InterPro" id="IPR001245">
    <property type="entry name" value="Ser-Thr/Tyr_kinase_cat_dom"/>
</dbReference>
<evidence type="ECO:0000256" key="2">
    <source>
        <dbReference type="ARBA" id="ARBA00022614"/>
    </source>
</evidence>
<dbReference type="Proteomes" id="UP001189624">
    <property type="component" value="Chromosome 4"/>
</dbReference>
<evidence type="ECO:0000256" key="9">
    <source>
        <dbReference type="SAM" id="MobiDB-lite"/>
    </source>
</evidence>
<evidence type="ECO:0000256" key="1">
    <source>
        <dbReference type="ARBA" id="ARBA00004370"/>
    </source>
</evidence>
<dbReference type="FunFam" id="1.10.510.10:FF:000095">
    <property type="entry name" value="protein STRUBBELIG-RECEPTOR FAMILY 8"/>
    <property type="match status" value="1"/>
</dbReference>
<accession>A0AA86SNA3</accession>
<proteinExistence type="predicted"/>
<dbReference type="GO" id="GO:0016020">
    <property type="term" value="C:membrane"/>
    <property type="evidence" value="ECO:0007669"/>
    <property type="project" value="UniProtKB-SubCell"/>
</dbReference>
<dbReference type="PANTHER" id="PTHR48007">
    <property type="entry name" value="LEUCINE-RICH REPEAT RECEPTOR-LIKE PROTEIN KINASE PXC1"/>
    <property type="match status" value="1"/>
</dbReference>
<dbReference type="EMBL" id="OY731401">
    <property type="protein sequence ID" value="CAJ1951500.1"/>
    <property type="molecule type" value="Genomic_DNA"/>
</dbReference>
<evidence type="ECO:0000256" key="7">
    <source>
        <dbReference type="ARBA" id="ARBA00023136"/>
    </source>
</evidence>
<keyword evidence="8" id="KW-0675">Receptor</keyword>
<dbReference type="InterPro" id="IPR000719">
    <property type="entry name" value="Prot_kinase_dom"/>
</dbReference>
<evidence type="ECO:0000259" key="11">
    <source>
        <dbReference type="PROSITE" id="PS50011"/>
    </source>
</evidence>
<keyword evidence="3 10" id="KW-0812">Transmembrane</keyword>
<gene>
    <name evidence="12" type="ORF">AYBTSS11_LOCUS14805</name>
</gene>
<evidence type="ECO:0000256" key="3">
    <source>
        <dbReference type="ARBA" id="ARBA00022692"/>
    </source>
</evidence>
<dbReference type="SUPFAM" id="SSF52058">
    <property type="entry name" value="L domain-like"/>
    <property type="match status" value="1"/>
</dbReference>
<dbReference type="Gramene" id="rna-AYBTSS11_LOCUS14805">
    <property type="protein sequence ID" value="CAJ1951500.1"/>
    <property type="gene ID" value="gene-AYBTSS11_LOCUS14805"/>
</dbReference>
<keyword evidence="4" id="KW-0732">Signal</keyword>
<name>A0AA86SNA3_9FABA</name>
<dbReference type="InterPro" id="IPR011009">
    <property type="entry name" value="Kinase-like_dom_sf"/>
</dbReference>
<dbReference type="Pfam" id="PF07714">
    <property type="entry name" value="PK_Tyr_Ser-Thr"/>
    <property type="match status" value="1"/>
</dbReference>
<comment type="subcellular location">
    <subcellularLocation>
        <location evidence="1">Membrane</location>
    </subcellularLocation>
</comment>
<feature type="region of interest" description="Disordered" evidence="9">
    <location>
        <begin position="478"/>
        <end position="504"/>
    </location>
</feature>
<keyword evidence="2" id="KW-0433">Leucine-rich repeat</keyword>
<dbReference type="GO" id="GO:0005524">
    <property type="term" value="F:ATP binding"/>
    <property type="evidence" value="ECO:0007669"/>
    <property type="project" value="InterPro"/>
</dbReference>
<dbReference type="AlphaFoldDB" id="A0AA86SNA3"/>
<keyword evidence="6 10" id="KW-1133">Transmembrane helix</keyword>
<keyword evidence="5" id="KW-0677">Repeat</keyword>
<dbReference type="Gene3D" id="1.10.510.10">
    <property type="entry name" value="Transferase(Phosphotransferase) domain 1"/>
    <property type="match status" value="1"/>
</dbReference>